<protein>
    <recommendedName>
        <fullName evidence="3">Mor transcription activator domain-containing protein</fullName>
    </recommendedName>
</protein>
<dbReference type="EMBL" id="BSPP01000005">
    <property type="protein sequence ID" value="GLS86664.1"/>
    <property type="molecule type" value="Genomic_DNA"/>
</dbReference>
<dbReference type="Proteomes" id="UP001157355">
    <property type="component" value="Unassembled WGS sequence"/>
</dbReference>
<name>A0AA37U385_9RHOB</name>
<comment type="caution">
    <text evidence="1">The sequence shown here is derived from an EMBL/GenBank/DDBJ whole genome shotgun (WGS) entry which is preliminary data.</text>
</comment>
<accession>A0AA37U385</accession>
<dbReference type="RefSeq" id="WP_284324881.1">
    <property type="nucleotide sequence ID" value="NZ_BSPP01000005.1"/>
</dbReference>
<proteinExistence type="predicted"/>
<dbReference type="AlphaFoldDB" id="A0AA37U385"/>
<evidence type="ECO:0000313" key="1">
    <source>
        <dbReference type="EMBL" id="GLS86664.1"/>
    </source>
</evidence>
<sequence>MTQQLPVNVNALPMSLVDVAETLGMRVALALIQHFGGLEVKFPVAPKADHPVILALGETDALALCQFLSGNQIYVPHARAPKSVRADVMRMEARGMDRASIARALGVSTRHVRRVANSRDDKRQPDLFSE</sequence>
<gene>
    <name evidence="1" type="ORF">GCM10010873_16380</name>
</gene>
<dbReference type="SUPFAM" id="SSF46689">
    <property type="entry name" value="Homeodomain-like"/>
    <property type="match status" value="1"/>
</dbReference>
<dbReference type="InterPro" id="IPR009057">
    <property type="entry name" value="Homeodomain-like_sf"/>
</dbReference>
<keyword evidence="2" id="KW-1185">Reference proteome</keyword>
<evidence type="ECO:0000313" key="2">
    <source>
        <dbReference type="Proteomes" id="UP001157355"/>
    </source>
</evidence>
<evidence type="ECO:0008006" key="3">
    <source>
        <dbReference type="Google" id="ProtNLM"/>
    </source>
</evidence>
<reference evidence="1 2" key="1">
    <citation type="journal article" date="2014" name="Int. J. Syst. Evol. Microbiol.">
        <title>Complete genome sequence of Corynebacterium casei LMG S-19264T (=DSM 44701T), isolated from a smear-ripened cheese.</title>
        <authorList>
            <consortium name="US DOE Joint Genome Institute (JGI-PGF)"/>
            <person name="Walter F."/>
            <person name="Albersmeier A."/>
            <person name="Kalinowski J."/>
            <person name="Ruckert C."/>
        </authorList>
    </citation>
    <scope>NUCLEOTIDE SEQUENCE [LARGE SCALE GENOMIC DNA]</scope>
    <source>
        <strain evidence="1 2">NBRC 111766</strain>
    </source>
</reference>
<organism evidence="1 2">
    <name type="scientific">Cypionkella aquatica</name>
    <dbReference type="NCBI Taxonomy" id="1756042"/>
    <lineage>
        <taxon>Bacteria</taxon>
        <taxon>Pseudomonadati</taxon>
        <taxon>Pseudomonadota</taxon>
        <taxon>Alphaproteobacteria</taxon>
        <taxon>Rhodobacterales</taxon>
        <taxon>Paracoccaceae</taxon>
        <taxon>Cypionkella</taxon>
    </lineage>
</organism>